<protein>
    <submittedName>
        <fullName evidence="1">CLUMA_CG013121, isoform A</fullName>
    </submittedName>
</protein>
<dbReference type="Proteomes" id="UP000183832">
    <property type="component" value="Unassembled WGS sequence"/>
</dbReference>
<reference evidence="1 2" key="1">
    <citation type="submission" date="2015-04" db="EMBL/GenBank/DDBJ databases">
        <authorList>
            <person name="Syromyatnikov M.Y."/>
            <person name="Popov V.N."/>
        </authorList>
    </citation>
    <scope>NUCLEOTIDE SEQUENCE [LARGE SCALE GENOMIC DNA]</scope>
</reference>
<sequence>MEVIHIKSLNFAASINALNILITLSNGYYVHLKRWDNILFKTNSYVHPQVSTQMILLPTNYL</sequence>
<dbReference type="EMBL" id="CVRI01000053">
    <property type="protein sequence ID" value="CRK99813.1"/>
    <property type="molecule type" value="Genomic_DNA"/>
</dbReference>
<organism evidence="1 2">
    <name type="scientific">Clunio marinus</name>
    <dbReference type="NCBI Taxonomy" id="568069"/>
    <lineage>
        <taxon>Eukaryota</taxon>
        <taxon>Metazoa</taxon>
        <taxon>Ecdysozoa</taxon>
        <taxon>Arthropoda</taxon>
        <taxon>Hexapoda</taxon>
        <taxon>Insecta</taxon>
        <taxon>Pterygota</taxon>
        <taxon>Neoptera</taxon>
        <taxon>Endopterygota</taxon>
        <taxon>Diptera</taxon>
        <taxon>Nematocera</taxon>
        <taxon>Chironomoidea</taxon>
        <taxon>Chironomidae</taxon>
        <taxon>Clunio</taxon>
    </lineage>
</organism>
<dbReference type="AlphaFoldDB" id="A0A1J1IHT4"/>
<name>A0A1J1IHT4_9DIPT</name>
<gene>
    <name evidence="1" type="ORF">CLUMA_CG013121</name>
</gene>
<accession>A0A1J1IHT4</accession>
<evidence type="ECO:0000313" key="2">
    <source>
        <dbReference type="Proteomes" id="UP000183832"/>
    </source>
</evidence>
<evidence type="ECO:0000313" key="1">
    <source>
        <dbReference type="EMBL" id="CRK99813.1"/>
    </source>
</evidence>
<keyword evidence="2" id="KW-1185">Reference proteome</keyword>
<proteinExistence type="predicted"/>